<name>A0A3P4B617_9BURK</name>
<accession>A0A3P4B617</accession>
<keyword evidence="13" id="KW-1185">Reference proteome</keyword>
<dbReference type="Pfam" id="PF03544">
    <property type="entry name" value="TonB_C"/>
    <property type="match status" value="1"/>
</dbReference>
<dbReference type="GO" id="GO:0031992">
    <property type="term" value="F:energy transducer activity"/>
    <property type="evidence" value="ECO:0007669"/>
    <property type="project" value="TreeGrafter"/>
</dbReference>
<dbReference type="PANTHER" id="PTHR33446">
    <property type="entry name" value="PROTEIN TONB-RELATED"/>
    <property type="match status" value="1"/>
</dbReference>
<evidence type="ECO:0000256" key="4">
    <source>
        <dbReference type="ARBA" id="ARBA00022475"/>
    </source>
</evidence>
<evidence type="ECO:0000256" key="1">
    <source>
        <dbReference type="ARBA" id="ARBA00004383"/>
    </source>
</evidence>
<comment type="similarity">
    <text evidence="2">Belongs to the TonB family.</text>
</comment>
<keyword evidence="7" id="KW-0653">Protein transport</keyword>
<feature type="chain" id="PRO_5017930409" evidence="10">
    <location>
        <begin position="25"/>
        <end position="249"/>
    </location>
</feature>
<dbReference type="InterPro" id="IPR051045">
    <property type="entry name" value="TonB-dependent_transducer"/>
</dbReference>
<evidence type="ECO:0000313" key="12">
    <source>
        <dbReference type="EMBL" id="VCU71739.1"/>
    </source>
</evidence>
<evidence type="ECO:0000256" key="9">
    <source>
        <dbReference type="ARBA" id="ARBA00023136"/>
    </source>
</evidence>
<proteinExistence type="inferred from homology"/>
<dbReference type="PANTHER" id="PTHR33446:SF2">
    <property type="entry name" value="PROTEIN TONB"/>
    <property type="match status" value="1"/>
</dbReference>
<dbReference type="PROSITE" id="PS52015">
    <property type="entry name" value="TONB_CTD"/>
    <property type="match status" value="1"/>
</dbReference>
<dbReference type="Gene3D" id="3.30.1150.10">
    <property type="match status" value="1"/>
</dbReference>
<evidence type="ECO:0000256" key="2">
    <source>
        <dbReference type="ARBA" id="ARBA00006555"/>
    </source>
</evidence>
<dbReference type="OrthoDB" id="9792439at2"/>
<keyword evidence="10" id="KW-0732">Signal</keyword>
<keyword evidence="3" id="KW-0813">Transport</keyword>
<dbReference type="GO" id="GO:0055085">
    <property type="term" value="P:transmembrane transport"/>
    <property type="evidence" value="ECO:0007669"/>
    <property type="project" value="InterPro"/>
</dbReference>
<dbReference type="InterPro" id="IPR037682">
    <property type="entry name" value="TonB_C"/>
</dbReference>
<keyword evidence="9" id="KW-0472">Membrane</keyword>
<feature type="signal peptide" evidence="10">
    <location>
        <begin position="1"/>
        <end position="24"/>
    </location>
</feature>
<dbReference type="Proteomes" id="UP000277294">
    <property type="component" value="Unassembled WGS sequence"/>
</dbReference>
<protein>
    <submittedName>
        <fullName evidence="12">Gram-negative bacterial tonB protein</fullName>
    </submittedName>
</protein>
<evidence type="ECO:0000256" key="10">
    <source>
        <dbReference type="SAM" id="SignalP"/>
    </source>
</evidence>
<dbReference type="GO" id="GO:0098797">
    <property type="term" value="C:plasma membrane protein complex"/>
    <property type="evidence" value="ECO:0007669"/>
    <property type="project" value="TreeGrafter"/>
</dbReference>
<feature type="domain" description="TonB C-terminal" evidence="11">
    <location>
        <begin position="25"/>
        <end position="120"/>
    </location>
</feature>
<keyword evidence="6" id="KW-0812">Transmembrane</keyword>
<sequence>MTRLTAGLLLAGLLSLLPASNASALERKDLVFTQWPKVVYPHAAKRMGQEGTVIVHVVISSSGVPASVSVWQSSGFPLLDKAAVDAVGAARYRPFPDDVDQLVATHLPIRFSLNPRADESDSKAGLFVQACREFNDEIDAHRTTNPGASMEHTVRFQRTLNEMQALLQGEPHLSATAGLQSREERRRNYAAAFPGIFANAVERCRQDPVMTYGNAIVAATQEAGFLETDEGADAALKELSGHRQASPAL</sequence>
<comment type="subcellular location">
    <subcellularLocation>
        <location evidence="1">Cell inner membrane</location>
        <topology evidence="1">Single-pass membrane protein</topology>
        <orientation evidence="1">Periplasmic side</orientation>
    </subcellularLocation>
</comment>
<reference evidence="12 13" key="1">
    <citation type="submission" date="2018-10" db="EMBL/GenBank/DDBJ databases">
        <authorList>
            <person name="Criscuolo A."/>
        </authorList>
    </citation>
    <scope>NUCLEOTIDE SEQUENCE [LARGE SCALE GENOMIC DNA]</scope>
    <source>
        <strain evidence="12">DnA1</strain>
    </source>
</reference>
<keyword evidence="5" id="KW-0997">Cell inner membrane</keyword>
<evidence type="ECO:0000256" key="7">
    <source>
        <dbReference type="ARBA" id="ARBA00022927"/>
    </source>
</evidence>
<evidence type="ECO:0000259" key="11">
    <source>
        <dbReference type="PROSITE" id="PS52015"/>
    </source>
</evidence>
<dbReference type="EMBL" id="UWPJ01000029">
    <property type="protein sequence ID" value="VCU71739.1"/>
    <property type="molecule type" value="Genomic_DNA"/>
</dbReference>
<evidence type="ECO:0000256" key="6">
    <source>
        <dbReference type="ARBA" id="ARBA00022692"/>
    </source>
</evidence>
<evidence type="ECO:0000256" key="8">
    <source>
        <dbReference type="ARBA" id="ARBA00022989"/>
    </source>
</evidence>
<organism evidence="12 13">
    <name type="scientific">Pigmentiphaga humi</name>
    <dbReference type="NCBI Taxonomy" id="2478468"/>
    <lineage>
        <taxon>Bacteria</taxon>
        <taxon>Pseudomonadati</taxon>
        <taxon>Pseudomonadota</taxon>
        <taxon>Betaproteobacteria</taxon>
        <taxon>Burkholderiales</taxon>
        <taxon>Alcaligenaceae</taxon>
        <taxon>Pigmentiphaga</taxon>
    </lineage>
</organism>
<dbReference type="NCBIfam" id="TIGR01352">
    <property type="entry name" value="tonB_Cterm"/>
    <property type="match status" value="1"/>
</dbReference>
<keyword evidence="8" id="KW-1133">Transmembrane helix</keyword>
<evidence type="ECO:0000256" key="5">
    <source>
        <dbReference type="ARBA" id="ARBA00022519"/>
    </source>
</evidence>
<gene>
    <name evidence="12" type="ORF">PIGHUM_03829</name>
</gene>
<evidence type="ECO:0000256" key="3">
    <source>
        <dbReference type="ARBA" id="ARBA00022448"/>
    </source>
</evidence>
<dbReference type="GO" id="GO:0015031">
    <property type="term" value="P:protein transport"/>
    <property type="evidence" value="ECO:0007669"/>
    <property type="project" value="UniProtKB-KW"/>
</dbReference>
<dbReference type="InterPro" id="IPR006260">
    <property type="entry name" value="TonB/TolA_C"/>
</dbReference>
<evidence type="ECO:0000313" key="13">
    <source>
        <dbReference type="Proteomes" id="UP000277294"/>
    </source>
</evidence>
<dbReference type="RefSeq" id="WP_124081326.1">
    <property type="nucleotide sequence ID" value="NZ_UWPJ01000029.1"/>
</dbReference>
<keyword evidence="4" id="KW-1003">Cell membrane</keyword>
<dbReference type="SUPFAM" id="SSF74653">
    <property type="entry name" value="TolA/TonB C-terminal domain"/>
    <property type="match status" value="1"/>
</dbReference>
<dbReference type="AlphaFoldDB" id="A0A3P4B617"/>